<evidence type="ECO:0000256" key="11">
    <source>
        <dbReference type="ARBA" id="ARBA00034524"/>
    </source>
</evidence>
<dbReference type="GO" id="GO:0006744">
    <property type="term" value="P:ubiquinone biosynthetic process"/>
    <property type="evidence" value="ECO:0007669"/>
    <property type="project" value="UniProtKB-KW"/>
</dbReference>
<dbReference type="EC" id="2.5.1.39" evidence="11"/>
<dbReference type="InterPro" id="IPR039653">
    <property type="entry name" value="Prenyltransferase"/>
</dbReference>
<name>A0A6S6SZB5_9BACT</name>
<evidence type="ECO:0000256" key="6">
    <source>
        <dbReference type="ARBA" id="ARBA00022679"/>
    </source>
</evidence>
<dbReference type="FunFam" id="1.20.120.1780:FF:000001">
    <property type="entry name" value="4-hydroxybenzoate octaprenyltransferase"/>
    <property type="match status" value="1"/>
</dbReference>
<dbReference type="Gene3D" id="1.20.120.1780">
    <property type="entry name" value="UbiA prenyltransferase"/>
    <property type="match status" value="1"/>
</dbReference>
<evidence type="ECO:0000256" key="9">
    <source>
        <dbReference type="ARBA" id="ARBA00022989"/>
    </source>
</evidence>
<accession>A0A6S6SZB5</accession>
<sequence>MLNQLKNINELVMFKHTIFSMPFIFIAIFVEQYHIDGSILIGWKVFFLAVLATISARNFAMSFNRYIDAKHDALNPRTKNRPSVDGRISKFNMILFMSINALVFVIVAYFINITAFFLSVPVLCFLGFYSFVKRFSYLAHIVLGITLGLAPLAGVIAVSGSINLWSIFLSLGVIFWVAGFDLLYSLQDEAFDKKHGLHSIPAKFGVHKTLLISLIFHVFTSIFWALFIYQASLGIFAIIGTIISVIILICEHLIVRKGLKQINKAFFTLNGYLGIIFFIFILTEIGIK</sequence>
<feature type="transmembrane region" description="Helical" evidence="12">
    <location>
        <begin position="233"/>
        <end position="254"/>
    </location>
</feature>
<evidence type="ECO:0000256" key="7">
    <source>
        <dbReference type="ARBA" id="ARBA00022688"/>
    </source>
</evidence>
<comment type="cofactor">
    <cofactor evidence="1">
        <name>Mg(2+)</name>
        <dbReference type="ChEBI" id="CHEBI:18420"/>
    </cofactor>
</comment>
<dbReference type="GO" id="GO:0005886">
    <property type="term" value="C:plasma membrane"/>
    <property type="evidence" value="ECO:0007669"/>
    <property type="project" value="TreeGrafter"/>
</dbReference>
<keyword evidence="4" id="KW-1003">Cell membrane</keyword>
<keyword evidence="9 12" id="KW-1133">Transmembrane helix</keyword>
<dbReference type="EMBL" id="CACVAW010000040">
    <property type="protein sequence ID" value="CAA6809857.1"/>
    <property type="molecule type" value="Genomic_DNA"/>
</dbReference>
<evidence type="ECO:0000256" key="12">
    <source>
        <dbReference type="SAM" id="Phobius"/>
    </source>
</evidence>
<dbReference type="PANTHER" id="PTHR11048">
    <property type="entry name" value="PRENYLTRANSFERASES"/>
    <property type="match status" value="1"/>
</dbReference>
<keyword evidence="8 12" id="KW-0812">Transmembrane</keyword>
<feature type="transmembrane region" description="Helical" evidence="12">
    <location>
        <begin position="266"/>
        <end position="287"/>
    </location>
</feature>
<dbReference type="NCBIfam" id="NF009515">
    <property type="entry name" value="PRK12874.1"/>
    <property type="match status" value="1"/>
</dbReference>
<evidence type="ECO:0000256" key="8">
    <source>
        <dbReference type="ARBA" id="ARBA00022692"/>
    </source>
</evidence>
<dbReference type="AlphaFoldDB" id="A0A6S6SZB5"/>
<evidence type="ECO:0000256" key="5">
    <source>
        <dbReference type="ARBA" id="ARBA00022519"/>
    </source>
</evidence>
<dbReference type="Gene3D" id="1.10.357.140">
    <property type="entry name" value="UbiA prenyltransferase"/>
    <property type="match status" value="1"/>
</dbReference>
<dbReference type="NCBIfam" id="NF041585">
    <property type="entry name" value="MqnP_Cj_Hp"/>
    <property type="match status" value="1"/>
</dbReference>
<dbReference type="FunFam" id="1.10.357.140:FF:000008">
    <property type="entry name" value="4-hydroxybenzoate octaprenyltransferase"/>
    <property type="match status" value="1"/>
</dbReference>
<dbReference type="Pfam" id="PF01040">
    <property type="entry name" value="UbiA"/>
    <property type="match status" value="1"/>
</dbReference>
<feature type="transmembrane region" description="Helical" evidence="12">
    <location>
        <begin position="205"/>
        <end position="227"/>
    </location>
</feature>
<reference evidence="13" key="1">
    <citation type="submission" date="2020-01" db="EMBL/GenBank/DDBJ databases">
        <authorList>
            <person name="Meier V. D."/>
            <person name="Meier V D."/>
        </authorList>
    </citation>
    <scope>NUCLEOTIDE SEQUENCE</scope>
    <source>
        <strain evidence="13">HLG_WM_MAG_12</strain>
    </source>
</reference>
<evidence type="ECO:0000256" key="4">
    <source>
        <dbReference type="ARBA" id="ARBA00022475"/>
    </source>
</evidence>
<evidence type="ECO:0000313" key="13">
    <source>
        <dbReference type="EMBL" id="CAA6809857.1"/>
    </source>
</evidence>
<feature type="transmembrane region" description="Helical" evidence="12">
    <location>
        <begin position="137"/>
        <end position="158"/>
    </location>
</feature>
<feature type="transmembrane region" description="Helical" evidence="12">
    <location>
        <begin position="164"/>
        <end position="184"/>
    </location>
</feature>
<evidence type="ECO:0000256" key="2">
    <source>
        <dbReference type="ARBA" id="ARBA00004141"/>
    </source>
</evidence>
<organism evidence="13">
    <name type="scientific">uncultured Campylobacterales bacterium</name>
    <dbReference type="NCBI Taxonomy" id="352960"/>
    <lineage>
        <taxon>Bacteria</taxon>
        <taxon>Pseudomonadati</taxon>
        <taxon>Campylobacterota</taxon>
        <taxon>Epsilonproteobacteria</taxon>
        <taxon>Campylobacterales</taxon>
        <taxon>environmental samples</taxon>
    </lineage>
</organism>
<comment type="subcellular location">
    <subcellularLocation>
        <location evidence="2">Membrane</location>
        <topology evidence="2">Multi-pass membrane protein</topology>
    </subcellularLocation>
</comment>
<keyword evidence="7" id="KW-0831">Ubiquinone biosynthesis</keyword>
<dbReference type="GO" id="GO:0008412">
    <property type="term" value="F:4-hydroxybenzoate polyprenyltransferase activity"/>
    <property type="evidence" value="ECO:0007669"/>
    <property type="project" value="UniProtKB-EC"/>
</dbReference>
<dbReference type="InterPro" id="IPR000537">
    <property type="entry name" value="UbiA_prenyltransferase"/>
</dbReference>
<proteinExistence type="inferred from homology"/>
<dbReference type="InterPro" id="IPR006371">
    <property type="entry name" value="Polyprenyltransferase_UbiA-li"/>
</dbReference>
<feature type="transmembrane region" description="Helical" evidence="12">
    <location>
        <begin position="12"/>
        <end position="35"/>
    </location>
</feature>
<evidence type="ECO:0000256" key="3">
    <source>
        <dbReference type="ARBA" id="ARBA00005985"/>
    </source>
</evidence>
<feature type="transmembrane region" description="Helical" evidence="12">
    <location>
        <begin position="41"/>
        <end position="60"/>
    </location>
</feature>
<protein>
    <recommendedName>
        <fullName evidence="11">4-hydroxybenzoate polyprenyltransferase</fullName>
        <ecNumber evidence="11">2.5.1.39</ecNumber>
    </recommendedName>
</protein>
<gene>
    <name evidence="13" type="ORF">HELGO_WM5936</name>
</gene>
<keyword evidence="10 12" id="KW-0472">Membrane</keyword>
<evidence type="ECO:0000256" key="10">
    <source>
        <dbReference type="ARBA" id="ARBA00023136"/>
    </source>
</evidence>
<feature type="transmembrane region" description="Helical" evidence="12">
    <location>
        <begin position="91"/>
        <end position="110"/>
    </location>
</feature>
<dbReference type="PANTHER" id="PTHR11048:SF28">
    <property type="entry name" value="4-HYDROXYBENZOATE POLYPRENYLTRANSFERASE, MITOCHONDRIAL"/>
    <property type="match status" value="1"/>
</dbReference>
<dbReference type="CDD" id="cd13959">
    <property type="entry name" value="PT_UbiA_COQ2"/>
    <property type="match status" value="1"/>
</dbReference>
<evidence type="ECO:0000256" key="1">
    <source>
        <dbReference type="ARBA" id="ARBA00001946"/>
    </source>
</evidence>
<dbReference type="NCBIfam" id="TIGR01475">
    <property type="entry name" value="ubiA_other"/>
    <property type="match status" value="1"/>
</dbReference>
<comment type="similarity">
    <text evidence="3">Belongs to the UbiA prenyltransferase family.</text>
</comment>
<dbReference type="InterPro" id="IPR044878">
    <property type="entry name" value="UbiA_sf"/>
</dbReference>
<keyword evidence="5" id="KW-0997">Cell inner membrane</keyword>
<keyword evidence="6 13" id="KW-0808">Transferase</keyword>